<name>A0A1M5JXZ1_9BACT</name>
<organism evidence="1 2">
    <name type="scientific">Chryseolinea serpens</name>
    <dbReference type="NCBI Taxonomy" id="947013"/>
    <lineage>
        <taxon>Bacteria</taxon>
        <taxon>Pseudomonadati</taxon>
        <taxon>Bacteroidota</taxon>
        <taxon>Cytophagia</taxon>
        <taxon>Cytophagales</taxon>
        <taxon>Fulvivirgaceae</taxon>
        <taxon>Chryseolinea</taxon>
    </lineage>
</organism>
<dbReference type="AlphaFoldDB" id="A0A1M5JXZ1"/>
<keyword evidence="2" id="KW-1185">Reference proteome</keyword>
<reference evidence="1 2" key="1">
    <citation type="submission" date="2016-11" db="EMBL/GenBank/DDBJ databases">
        <authorList>
            <person name="Jaros S."/>
            <person name="Januszkiewicz K."/>
            <person name="Wedrychowicz H."/>
        </authorList>
    </citation>
    <scope>NUCLEOTIDE SEQUENCE [LARGE SCALE GENOMIC DNA]</scope>
    <source>
        <strain evidence="1 2">DSM 24574</strain>
    </source>
</reference>
<evidence type="ECO:0000313" key="2">
    <source>
        <dbReference type="Proteomes" id="UP000184212"/>
    </source>
</evidence>
<dbReference type="RefSeq" id="WP_073130331.1">
    <property type="nucleotide sequence ID" value="NZ_FQWQ01000001.1"/>
</dbReference>
<dbReference type="Proteomes" id="UP000184212">
    <property type="component" value="Unassembled WGS sequence"/>
</dbReference>
<dbReference type="OrthoDB" id="1165055at2"/>
<dbReference type="EMBL" id="FQWQ01000001">
    <property type="protein sequence ID" value="SHG44893.1"/>
    <property type="molecule type" value="Genomic_DNA"/>
</dbReference>
<accession>A0A1M5JXZ1</accession>
<sequence length="223" mass="24939">MNTYTTTDVIPELVTGFDLNNPGTEQHPVYQFVYASQLYGSVLFAIYGRFETTKDGDNYLLKAVNLKLLNYQGVINIGFTGEEPVYSTINKESGEEARIYFGVTAMSSLREARAPIEPYLPVVKGTRCTITFCRILYALPGFNAPPPGNTNDGEIYRKPSNVTTPDGMFFDPEFHGRSGVDYFLNPLRPGMAGYEKVTLENLRDKNNRLGSPRCSQSVVKLYI</sequence>
<protein>
    <submittedName>
        <fullName evidence="1">Uncharacterized protein</fullName>
    </submittedName>
</protein>
<gene>
    <name evidence="1" type="ORF">SAMN04488109_0322</name>
</gene>
<proteinExistence type="predicted"/>
<evidence type="ECO:0000313" key="1">
    <source>
        <dbReference type="EMBL" id="SHG44893.1"/>
    </source>
</evidence>
<dbReference type="STRING" id="947013.SAMN04488109_0322"/>